<feature type="region of interest" description="Disordered" evidence="1">
    <location>
        <begin position="708"/>
        <end position="742"/>
    </location>
</feature>
<feature type="compositionally biased region" description="Basic and acidic residues" evidence="1">
    <location>
        <begin position="596"/>
        <end position="611"/>
    </location>
</feature>
<organism evidence="4 5">
    <name type="scientific">Dendrobium catenatum</name>
    <dbReference type="NCBI Taxonomy" id="906689"/>
    <lineage>
        <taxon>Eukaryota</taxon>
        <taxon>Viridiplantae</taxon>
        <taxon>Streptophyta</taxon>
        <taxon>Embryophyta</taxon>
        <taxon>Tracheophyta</taxon>
        <taxon>Spermatophyta</taxon>
        <taxon>Magnoliopsida</taxon>
        <taxon>Liliopsida</taxon>
        <taxon>Asparagales</taxon>
        <taxon>Orchidaceae</taxon>
        <taxon>Epidendroideae</taxon>
        <taxon>Malaxideae</taxon>
        <taxon>Dendrobiinae</taxon>
        <taxon>Dendrobium</taxon>
    </lineage>
</organism>
<keyword evidence="5" id="KW-1185">Reference proteome</keyword>
<feature type="domain" description="DUF3741" evidence="3">
    <location>
        <begin position="74"/>
        <end position="102"/>
    </location>
</feature>
<dbReference type="InterPro" id="IPR032795">
    <property type="entry name" value="DUF3741-assoc"/>
</dbReference>
<proteinExistence type="predicted"/>
<feature type="domain" description="DUF4378" evidence="2">
    <location>
        <begin position="742"/>
        <end position="877"/>
    </location>
</feature>
<feature type="compositionally biased region" description="Polar residues" evidence="1">
    <location>
        <begin position="351"/>
        <end position="367"/>
    </location>
</feature>
<dbReference type="STRING" id="906689.A0A2I0W7J8"/>
<dbReference type="EMBL" id="KZ502877">
    <property type="protein sequence ID" value="PKU71638.1"/>
    <property type="molecule type" value="Genomic_DNA"/>
</dbReference>
<dbReference type="Pfam" id="PF14309">
    <property type="entry name" value="DUF4378"/>
    <property type="match status" value="1"/>
</dbReference>
<feature type="region of interest" description="Disordered" evidence="1">
    <location>
        <begin position="595"/>
        <end position="622"/>
    </location>
</feature>
<reference evidence="4 5" key="1">
    <citation type="journal article" date="2016" name="Sci. Rep.">
        <title>The Dendrobium catenatum Lindl. genome sequence provides insights into polysaccharide synthase, floral development and adaptive evolution.</title>
        <authorList>
            <person name="Zhang G.Q."/>
            <person name="Xu Q."/>
            <person name="Bian C."/>
            <person name="Tsai W.C."/>
            <person name="Yeh C.M."/>
            <person name="Liu K.W."/>
            <person name="Yoshida K."/>
            <person name="Zhang L.S."/>
            <person name="Chang S.B."/>
            <person name="Chen F."/>
            <person name="Shi Y."/>
            <person name="Su Y.Y."/>
            <person name="Zhang Y.Q."/>
            <person name="Chen L.J."/>
            <person name="Yin Y."/>
            <person name="Lin M."/>
            <person name="Huang H."/>
            <person name="Deng H."/>
            <person name="Wang Z.W."/>
            <person name="Zhu S.L."/>
            <person name="Zhao X."/>
            <person name="Deng C."/>
            <person name="Niu S.C."/>
            <person name="Huang J."/>
            <person name="Wang M."/>
            <person name="Liu G.H."/>
            <person name="Yang H.J."/>
            <person name="Xiao X.J."/>
            <person name="Hsiao Y.Y."/>
            <person name="Wu W.L."/>
            <person name="Chen Y.Y."/>
            <person name="Mitsuda N."/>
            <person name="Ohme-Takagi M."/>
            <person name="Luo Y.B."/>
            <person name="Van de Peer Y."/>
            <person name="Liu Z.J."/>
        </authorList>
    </citation>
    <scope>NUCLEOTIDE SEQUENCE [LARGE SCALE GENOMIC DNA]</scope>
    <source>
        <tissue evidence="4">The whole plant</tissue>
    </source>
</reference>
<evidence type="ECO:0000256" key="1">
    <source>
        <dbReference type="SAM" id="MobiDB-lite"/>
    </source>
</evidence>
<evidence type="ECO:0000313" key="4">
    <source>
        <dbReference type="EMBL" id="PKU71638.1"/>
    </source>
</evidence>
<dbReference type="Pfam" id="PF14383">
    <property type="entry name" value="VARLMGL"/>
    <property type="match status" value="1"/>
</dbReference>
<evidence type="ECO:0000259" key="3">
    <source>
        <dbReference type="Pfam" id="PF14383"/>
    </source>
</evidence>
<evidence type="ECO:0008006" key="6">
    <source>
        <dbReference type="Google" id="ProtNLM"/>
    </source>
</evidence>
<reference evidence="4 5" key="2">
    <citation type="journal article" date="2017" name="Nature">
        <title>The Apostasia genome and the evolution of orchids.</title>
        <authorList>
            <person name="Zhang G.Q."/>
            <person name="Liu K.W."/>
            <person name="Li Z."/>
            <person name="Lohaus R."/>
            <person name="Hsiao Y.Y."/>
            <person name="Niu S.C."/>
            <person name="Wang J.Y."/>
            <person name="Lin Y.C."/>
            <person name="Xu Q."/>
            <person name="Chen L.J."/>
            <person name="Yoshida K."/>
            <person name="Fujiwara S."/>
            <person name="Wang Z.W."/>
            <person name="Zhang Y.Q."/>
            <person name="Mitsuda N."/>
            <person name="Wang M."/>
            <person name="Liu G.H."/>
            <person name="Pecoraro L."/>
            <person name="Huang H.X."/>
            <person name="Xiao X.J."/>
            <person name="Lin M."/>
            <person name="Wu X.Y."/>
            <person name="Wu W.L."/>
            <person name="Chen Y.Y."/>
            <person name="Chang S.B."/>
            <person name="Sakamoto S."/>
            <person name="Ohme-Takagi M."/>
            <person name="Yagi M."/>
            <person name="Zeng S.J."/>
            <person name="Shen C.Y."/>
            <person name="Yeh C.M."/>
            <person name="Luo Y.B."/>
            <person name="Tsai W.C."/>
            <person name="Van de Peer Y."/>
            <person name="Liu Z.J."/>
        </authorList>
    </citation>
    <scope>NUCLEOTIDE SEQUENCE [LARGE SCALE GENOMIC DNA]</scope>
    <source>
        <tissue evidence="4">The whole plant</tissue>
    </source>
</reference>
<feature type="compositionally biased region" description="Low complexity" evidence="1">
    <location>
        <begin position="708"/>
        <end position="729"/>
    </location>
</feature>
<name>A0A2I0W7J8_9ASPA</name>
<protein>
    <recommendedName>
        <fullName evidence="6">DUF4378 domain-containing protein</fullName>
    </recommendedName>
</protein>
<dbReference type="AlphaFoldDB" id="A0A2I0W7J8"/>
<feature type="compositionally biased region" description="Polar residues" evidence="1">
    <location>
        <begin position="278"/>
        <end position="288"/>
    </location>
</feature>
<accession>A0A2I0W7J8</accession>
<feature type="region of interest" description="Disordered" evidence="1">
    <location>
        <begin position="308"/>
        <end position="382"/>
    </location>
</feature>
<gene>
    <name evidence="4" type="ORF">MA16_Dca004480</name>
</gene>
<evidence type="ECO:0000313" key="5">
    <source>
        <dbReference type="Proteomes" id="UP000233837"/>
    </source>
</evidence>
<feature type="region of interest" description="Disordered" evidence="1">
    <location>
        <begin position="255"/>
        <end position="294"/>
    </location>
</feature>
<evidence type="ECO:0000259" key="2">
    <source>
        <dbReference type="Pfam" id="PF14309"/>
    </source>
</evidence>
<dbReference type="Proteomes" id="UP000233837">
    <property type="component" value="Unassembled WGS sequence"/>
</dbReference>
<feature type="compositionally biased region" description="Polar residues" evidence="1">
    <location>
        <begin position="612"/>
        <end position="622"/>
    </location>
</feature>
<sequence length="947" mass="105123">MGAEKGGPKSRGFFHIFEWNRKSRKKLFSVSPEGPKQEKRTDADLNGAKLILVDEDEAVGISSMKESSDYSCASSVTDERNGIREPGVVAKLMGLDSIPSSIFSEPFSTPLLDIRSSSHKRSPDFFINDQFNHARSRAAVQSRKPVEFRSQKLPSSPIERFQIETLPPRSAKAVPQIHHKLMSPIKNTGFISPQNAAHIMEAAAKMLEPALPVKTKAKASSSYVPLKICDPKDRIAPSQRTPRVLELGRRPVESSDMKFLKGQSLNRSWNGSEDRSSQDISDTNSLNGTGKGKSVSLAIQAKVNVQKREGLSMNRKNTSSITKDVDEAKLNQPFKSQQSKIKQHKKASISGGSSVLRQNNQKHNSLSGKGKLNPKQSVSKQQERKILYEDASSRKNDTTSSFSGHSRLVYREDALETSTTDHENLLSSNKNFPRKKRLTEGGFNSQRNSFVDNKASKQRHVQPDVVIDEQSRWNKDNKNDGADVVSFTFNSPLVKSRPGPPSFIPAEENCDKVNICATDGNILRKDFTAKKKSSYGLNLITGDALSFLLEQKLKELTSGNESSYCNFVEAASSKSSIPLKQEKLIDIDSTSANTVGHEKQFKPRTFCRDKQSPTFSSGTSSTNGKVFGSSYNLQGLEEAECSSNNNAWNESDSLQPSPLSILEASLSESSNSSLSSISTNGSKMSLHSVQAQNTISSSTQNKIPSLEAELEQSYSSSSSPSSVGSLFTSENQSNHRKSNNPDLDYVKEILNNRRTGAMDPLNPLLFNKLEKKRCKDGRIRRKMIFDCVNECLNSKYGLFLRSGYQAWANGEALMPKNMAEHVYEEISRWKGFGDCMVDELVDRDMSSGRGRWVDFDTEAFELGMEMEEEIISSLVDEIFIDISVQPLLSDTIHVKVLEMNNATGEENGSDHDEGRRHDLSCCSGGPFREEDNYCSGPFREEDIDLPH</sequence>
<dbReference type="PANTHER" id="PTHR21726">
    <property type="entry name" value="PHOSPHATIDYLINOSITOL N-ACETYLGLUCOSAMINYLTRANSFERASE SUBUNIT P DOWN SYNDROME CRITICAL REGION PROTEIN 5 -RELATED"/>
    <property type="match status" value="1"/>
</dbReference>
<dbReference type="PANTHER" id="PTHR21726:SF29">
    <property type="entry name" value="EXPRESSED PROTEIN"/>
    <property type="match status" value="1"/>
</dbReference>
<dbReference type="InterPro" id="IPR025486">
    <property type="entry name" value="DUF4378"/>
</dbReference>